<keyword evidence="6" id="KW-0285">Flavoprotein</keyword>
<comment type="cofactor">
    <cofactor evidence="1">
        <name>FMN</name>
        <dbReference type="ChEBI" id="CHEBI:58210"/>
    </cofactor>
</comment>
<reference evidence="13 14" key="1">
    <citation type="journal article" date="2019" name="Nat. Commun.">
        <title>The antimicrobial potential of Streptomyces from insect microbiomes.</title>
        <authorList>
            <person name="Chevrette M.G."/>
            <person name="Carlson C.M."/>
            <person name="Ortega H.E."/>
            <person name="Thomas C."/>
            <person name="Ananiev G.E."/>
            <person name="Barns K.J."/>
            <person name="Book A.J."/>
            <person name="Cagnazzo J."/>
            <person name="Carlos C."/>
            <person name="Flanigan W."/>
            <person name="Grubbs K.J."/>
            <person name="Horn H.A."/>
            <person name="Hoffmann F.M."/>
            <person name="Klassen J.L."/>
            <person name="Knack J.J."/>
            <person name="Lewin G.R."/>
            <person name="McDonald B.R."/>
            <person name="Muller L."/>
            <person name="Melo W.G.P."/>
            <person name="Pinto-Tomas A.A."/>
            <person name="Schmitz A."/>
            <person name="Wendt-Pienkowski E."/>
            <person name="Wildman S."/>
            <person name="Zhao M."/>
            <person name="Zhang F."/>
            <person name="Bugni T.S."/>
            <person name="Andes D.R."/>
            <person name="Pupo M.T."/>
            <person name="Currie C.R."/>
        </authorList>
    </citation>
    <scope>NUCLEOTIDE SEQUENCE [LARGE SCALE GENOMIC DNA]</scope>
    <source>
        <strain evidence="13 14">SID5840</strain>
    </source>
</reference>
<evidence type="ECO:0000313" key="13">
    <source>
        <dbReference type="EMBL" id="MYR32425.1"/>
    </source>
</evidence>
<keyword evidence="8" id="KW-0547">Nucleotide-binding</keyword>
<dbReference type="PANTHER" id="PTHR42747:SF3">
    <property type="entry name" value="NITRONATE MONOOXYGENASE-RELATED"/>
    <property type="match status" value="1"/>
</dbReference>
<evidence type="ECO:0000313" key="14">
    <source>
        <dbReference type="Proteomes" id="UP000467124"/>
    </source>
</evidence>
<dbReference type="Gene3D" id="3.20.20.70">
    <property type="entry name" value="Aldolase class I"/>
    <property type="match status" value="1"/>
</dbReference>
<comment type="catalytic activity">
    <reaction evidence="12">
        <text>3 propionate 3-nitronate + 3 O2 + H2O = 3 3-oxopropanoate + 2 nitrate + nitrite + H2O2 + 3 H(+)</text>
        <dbReference type="Rhea" id="RHEA:57332"/>
        <dbReference type="ChEBI" id="CHEBI:15377"/>
        <dbReference type="ChEBI" id="CHEBI:15378"/>
        <dbReference type="ChEBI" id="CHEBI:15379"/>
        <dbReference type="ChEBI" id="CHEBI:16240"/>
        <dbReference type="ChEBI" id="CHEBI:16301"/>
        <dbReference type="ChEBI" id="CHEBI:17632"/>
        <dbReference type="ChEBI" id="CHEBI:33190"/>
        <dbReference type="ChEBI" id="CHEBI:136067"/>
    </reaction>
</comment>
<dbReference type="PROSITE" id="PS00912">
    <property type="entry name" value="DHODEHASE_2"/>
    <property type="match status" value="1"/>
</dbReference>
<dbReference type="InterPro" id="IPR001295">
    <property type="entry name" value="Dihydroorotate_DH_CS"/>
</dbReference>
<dbReference type="GO" id="GO:0009636">
    <property type="term" value="P:response to toxic substance"/>
    <property type="evidence" value="ECO:0007669"/>
    <property type="project" value="UniProtKB-KW"/>
</dbReference>
<evidence type="ECO:0000256" key="8">
    <source>
        <dbReference type="ARBA" id="ARBA00022741"/>
    </source>
</evidence>
<name>A0A7K2IRL5_9ACTN</name>
<dbReference type="FunFam" id="3.20.20.70:FF:000154">
    <property type="entry name" value="Probable nitronate monooxygenase"/>
    <property type="match status" value="1"/>
</dbReference>
<evidence type="ECO:0000256" key="3">
    <source>
        <dbReference type="ARBA" id="ARBA00009881"/>
    </source>
</evidence>
<comment type="similarity">
    <text evidence="3">Belongs to the nitronate monooxygenase family. NMO class I subfamily.</text>
</comment>
<evidence type="ECO:0000256" key="12">
    <source>
        <dbReference type="ARBA" id="ARBA00049401"/>
    </source>
</evidence>
<organism evidence="13 14">
    <name type="scientific">Nocardiopsis alba</name>
    <dbReference type="NCBI Taxonomy" id="53437"/>
    <lineage>
        <taxon>Bacteria</taxon>
        <taxon>Bacillati</taxon>
        <taxon>Actinomycetota</taxon>
        <taxon>Actinomycetes</taxon>
        <taxon>Streptosporangiales</taxon>
        <taxon>Nocardiopsidaceae</taxon>
        <taxon>Nocardiopsis</taxon>
    </lineage>
</organism>
<keyword evidence="13" id="KW-0223">Dioxygenase</keyword>
<keyword evidence="9" id="KW-0560">Oxidoreductase</keyword>
<dbReference type="GO" id="GO:0016627">
    <property type="term" value="F:oxidoreductase activity, acting on the CH-CH group of donors"/>
    <property type="evidence" value="ECO:0007669"/>
    <property type="project" value="InterPro"/>
</dbReference>
<dbReference type="Proteomes" id="UP000467124">
    <property type="component" value="Unassembled WGS sequence"/>
</dbReference>
<keyword evidence="7" id="KW-0288">FMN</keyword>
<dbReference type="GO" id="GO:0051213">
    <property type="term" value="F:dioxygenase activity"/>
    <property type="evidence" value="ECO:0007669"/>
    <property type="project" value="UniProtKB-KW"/>
</dbReference>
<evidence type="ECO:0000256" key="2">
    <source>
        <dbReference type="ARBA" id="ARBA00003535"/>
    </source>
</evidence>
<dbReference type="AlphaFoldDB" id="A0A7K2IRL5"/>
<evidence type="ECO:0000256" key="11">
    <source>
        <dbReference type="ARBA" id="ARBA00031155"/>
    </source>
</evidence>
<evidence type="ECO:0000256" key="5">
    <source>
        <dbReference type="ARBA" id="ARBA00022575"/>
    </source>
</evidence>
<evidence type="ECO:0000256" key="1">
    <source>
        <dbReference type="ARBA" id="ARBA00001917"/>
    </source>
</evidence>
<dbReference type="PANTHER" id="PTHR42747">
    <property type="entry name" value="NITRONATE MONOOXYGENASE-RELATED"/>
    <property type="match status" value="1"/>
</dbReference>
<evidence type="ECO:0000256" key="4">
    <source>
        <dbReference type="ARBA" id="ARBA00013457"/>
    </source>
</evidence>
<dbReference type="InterPro" id="IPR013785">
    <property type="entry name" value="Aldolase_TIM"/>
</dbReference>
<dbReference type="GO" id="GO:0000166">
    <property type="term" value="F:nucleotide binding"/>
    <property type="evidence" value="ECO:0007669"/>
    <property type="project" value="UniProtKB-KW"/>
</dbReference>
<gene>
    <name evidence="13" type="ORF">GTW20_09100</name>
</gene>
<accession>A0A7K2IRL5</accession>
<evidence type="ECO:0000256" key="9">
    <source>
        <dbReference type="ARBA" id="ARBA00023002"/>
    </source>
</evidence>
<evidence type="ECO:0000256" key="10">
    <source>
        <dbReference type="ARBA" id="ARBA00023033"/>
    </source>
</evidence>
<comment type="caution">
    <text evidence="13">The sequence shown here is derived from an EMBL/GenBank/DDBJ whole genome shotgun (WGS) entry which is preliminary data.</text>
</comment>
<dbReference type="CDD" id="cd04730">
    <property type="entry name" value="NPD_like"/>
    <property type="match status" value="1"/>
</dbReference>
<dbReference type="GO" id="GO:0006207">
    <property type="term" value="P:'de novo' pyrimidine nucleobase biosynthetic process"/>
    <property type="evidence" value="ECO:0007669"/>
    <property type="project" value="InterPro"/>
</dbReference>
<dbReference type="Pfam" id="PF03060">
    <property type="entry name" value="NMO"/>
    <property type="match status" value="1"/>
</dbReference>
<dbReference type="EMBL" id="WWHY01000001">
    <property type="protein sequence ID" value="MYR32425.1"/>
    <property type="molecule type" value="Genomic_DNA"/>
</dbReference>
<dbReference type="GO" id="GO:0018580">
    <property type="term" value="F:nitronate monooxygenase activity"/>
    <property type="evidence" value="ECO:0007669"/>
    <property type="project" value="InterPro"/>
</dbReference>
<evidence type="ECO:0000256" key="6">
    <source>
        <dbReference type="ARBA" id="ARBA00022630"/>
    </source>
</evidence>
<dbReference type="RefSeq" id="WP_161110739.1">
    <property type="nucleotide sequence ID" value="NZ_JBEXQO010000029.1"/>
</dbReference>
<comment type="function">
    <text evidence="2">Nitronate monooxygenase that uses molecular oxygen to catalyze the oxidative denitrification of alkyl nitronates. Acts on propionate 3-nitronate (P3N), the presumed physiological substrate. Probably functions in the detoxification of P3N, a metabolic poison produced by plants and fungi as a defense mechanism.</text>
</comment>
<dbReference type="InterPro" id="IPR004136">
    <property type="entry name" value="NMO"/>
</dbReference>
<keyword evidence="10" id="KW-0503">Monooxygenase</keyword>
<sequence length="345" mass="35589">MDLSELLRERPIVQAPMAGGASTSELVTAVDSAGGLGSLAAGYLGVEALARRMKEVRGAGTTVFGVNVFVPSESPAPESVTEAYRATLSSDALRYGVEVGEALYDDDGWAAKIDLLVQARVPVVSFTFGCPSAEVLAGFREVGSATIVTVTTVAEARTAVERGADGVCVQGLEAGGHRATFDPTRADDRPLLELLPEVVAEVDVPVIAAGGIMDGSDVAAVLAAGAAAAQSGTAFLRCPESGAQPLHKAALAGSDFAETSLTRAFTGRPARGLTNRFMAEHRDAPDAYPEVHHMTKPLRAAAARMADPQGMALWAGTGFARSRELSAGELVSTLRAEAVEAGARI</sequence>
<proteinExistence type="inferred from homology"/>
<evidence type="ECO:0000256" key="7">
    <source>
        <dbReference type="ARBA" id="ARBA00022643"/>
    </source>
</evidence>
<dbReference type="SUPFAM" id="SSF51412">
    <property type="entry name" value="Inosine monophosphate dehydrogenase (IMPDH)"/>
    <property type="match status" value="1"/>
</dbReference>
<protein>
    <recommendedName>
        <fullName evidence="4">Probable nitronate monooxygenase</fullName>
    </recommendedName>
    <alternativeName>
        <fullName evidence="11">Propionate 3-nitronate monooxygenase</fullName>
    </alternativeName>
</protein>
<keyword evidence="5" id="KW-0216">Detoxification</keyword>